<reference evidence="1 2" key="1">
    <citation type="journal article" date="2015" name="Genome Announc.">
        <title>Expanding the biotechnology potential of lactobacilli through comparative genomics of 213 strains and associated genera.</title>
        <authorList>
            <person name="Sun Z."/>
            <person name="Harris H.M."/>
            <person name="McCann A."/>
            <person name="Guo C."/>
            <person name="Argimon S."/>
            <person name="Zhang W."/>
            <person name="Yang X."/>
            <person name="Jeffery I.B."/>
            <person name="Cooney J.C."/>
            <person name="Kagawa T.F."/>
            <person name="Liu W."/>
            <person name="Song Y."/>
            <person name="Salvetti E."/>
            <person name="Wrobel A."/>
            <person name="Rasinkangas P."/>
            <person name="Parkhill J."/>
            <person name="Rea M.C."/>
            <person name="O'Sullivan O."/>
            <person name="Ritari J."/>
            <person name="Douillard F.P."/>
            <person name="Paul Ross R."/>
            <person name="Yang R."/>
            <person name="Briner A.E."/>
            <person name="Felis G.E."/>
            <person name="de Vos W.M."/>
            <person name="Barrangou R."/>
            <person name="Klaenhammer T.R."/>
            <person name="Caufield P.W."/>
            <person name="Cui Y."/>
            <person name="Zhang H."/>
            <person name="O'Toole P.W."/>
        </authorList>
    </citation>
    <scope>NUCLEOTIDE SEQUENCE [LARGE SCALE GENOMIC DNA]</scope>
    <source>
        <strain evidence="1 2">DSM 21775</strain>
    </source>
</reference>
<gene>
    <name evidence="1" type="ORF">FD13_GL002114</name>
</gene>
<dbReference type="EMBL" id="AYZH01000009">
    <property type="protein sequence ID" value="KRN02241.1"/>
    <property type="molecule type" value="Genomic_DNA"/>
</dbReference>
<sequence>MVVYYKFIQEEIIKNLVMEQYPFMELVVILQVLILVCQKRMQLVSVEREQ</sequence>
<organism evidence="1 2">
    <name type="scientific">Levilactobacillus senmaizukei DSM 21775 = NBRC 103853</name>
    <dbReference type="NCBI Taxonomy" id="1423803"/>
    <lineage>
        <taxon>Bacteria</taxon>
        <taxon>Bacillati</taxon>
        <taxon>Bacillota</taxon>
        <taxon>Bacilli</taxon>
        <taxon>Lactobacillales</taxon>
        <taxon>Lactobacillaceae</taxon>
        <taxon>Levilactobacillus</taxon>
    </lineage>
</organism>
<dbReference type="Proteomes" id="UP000051589">
    <property type="component" value="Unassembled WGS sequence"/>
</dbReference>
<accession>A0A0R2DE39</accession>
<keyword evidence="2" id="KW-1185">Reference proteome</keyword>
<protein>
    <submittedName>
        <fullName evidence="1">Uncharacterized protein</fullName>
    </submittedName>
</protein>
<evidence type="ECO:0000313" key="2">
    <source>
        <dbReference type="Proteomes" id="UP000051589"/>
    </source>
</evidence>
<proteinExistence type="predicted"/>
<evidence type="ECO:0000313" key="1">
    <source>
        <dbReference type="EMBL" id="KRN02241.1"/>
    </source>
</evidence>
<dbReference type="PATRIC" id="fig|1423803.3.peg.2176"/>
<name>A0A0R2DE39_9LACO</name>
<dbReference type="AlphaFoldDB" id="A0A0R2DE39"/>
<comment type="caution">
    <text evidence="1">The sequence shown here is derived from an EMBL/GenBank/DDBJ whole genome shotgun (WGS) entry which is preliminary data.</text>
</comment>